<feature type="domain" description="C2H2-type" evidence="3">
    <location>
        <begin position="71"/>
        <end position="99"/>
    </location>
</feature>
<dbReference type="EMBL" id="JAPTSV010000001">
    <property type="protein sequence ID" value="KAJ1531422.1"/>
    <property type="molecule type" value="Genomic_DNA"/>
</dbReference>
<dbReference type="PROSITE" id="PS50157">
    <property type="entry name" value="ZINC_FINGER_C2H2_2"/>
    <property type="match status" value="1"/>
</dbReference>
<organism evidence="4 5">
    <name type="scientific">Megalurothrips usitatus</name>
    <name type="common">bean blossom thrips</name>
    <dbReference type="NCBI Taxonomy" id="439358"/>
    <lineage>
        <taxon>Eukaryota</taxon>
        <taxon>Metazoa</taxon>
        <taxon>Ecdysozoa</taxon>
        <taxon>Arthropoda</taxon>
        <taxon>Hexapoda</taxon>
        <taxon>Insecta</taxon>
        <taxon>Pterygota</taxon>
        <taxon>Neoptera</taxon>
        <taxon>Paraneoptera</taxon>
        <taxon>Thysanoptera</taxon>
        <taxon>Terebrantia</taxon>
        <taxon>Thripoidea</taxon>
        <taxon>Thripidae</taxon>
        <taxon>Megalurothrips</taxon>
    </lineage>
</organism>
<comment type="caution">
    <text evidence="4">The sequence shown here is derived from an EMBL/GenBank/DDBJ whole genome shotgun (WGS) entry which is preliminary data.</text>
</comment>
<reference evidence="4" key="1">
    <citation type="submission" date="2022-12" db="EMBL/GenBank/DDBJ databases">
        <title>Chromosome-level genome assembly of the bean flower thrips Megalurothrips usitatus.</title>
        <authorList>
            <person name="Ma L."/>
            <person name="Liu Q."/>
            <person name="Li H."/>
            <person name="Cai W."/>
        </authorList>
    </citation>
    <scope>NUCLEOTIDE SEQUENCE</scope>
    <source>
        <strain evidence="4">Cailab_2022a</strain>
    </source>
</reference>
<feature type="compositionally biased region" description="Gly residues" evidence="2">
    <location>
        <begin position="51"/>
        <end position="61"/>
    </location>
</feature>
<gene>
    <name evidence="4" type="ORF">ONE63_000102</name>
</gene>
<feature type="compositionally biased region" description="Low complexity" evidence="2">
    <location>
        <begin position="15"/>
        <end position="30"/>
    </location>
</feature>
<keyword evidence="1" id="KW-0862">Zinc</keyword>
<evidence type="ECO:0000259" key="3">
    <source>
        <dbReference type="PROSITE" id="PS50157"/>
    </source>
</evidence>
<keyword evidence="1" id="KW-0863">Zinc-finger</keyword>
<evidence type="ECO:0000256" key="1">
    <source>
        <dbReference type="PROSITE-ProRule" id="PRU00042"/>
    </source>
</evidence>
<evidence type="ECO:0000256" key="2">
    <source>
        <dbReference type="SAM" id="MobiDB-lite"/>
    </source>
</evidence>
<feature type="compositionally biased region" description="Pro residues" evidence="2">
    <location>
        <begin position="31"/>
        <end position="44"/>
    </location>
</feature>
<dbReference type="GO" id="GO:0008270">
    <property type="term" value="F:zinc ion binding"/>
    <property type="evidence" value="ECO:0007669"/>
    <property type="project" value="UniProtKB-KW"/>
</dbReference>
<keyword evidence="1" id="KW-0479">Metal-binding</keyword>
<evidence type="ECO:0000313" key="4">
    <source>
        <dbReference type="EMBL" id="KAJ1531421.1"/>
    </source>
</evidence>
<dbReference type="PROSITE" id="PS00028">
    <property type="entry name" value="ZINC_FINGER_C2H2_1"/>
    <property type="match status" value="1"/>
</dbReference>
<feature type="region of interest" description="Disordered" evidence="2">
    <location>
        <begin position="1"/>
        <end position="63"/>
    </location>
</feature>
<accession>A0AAV7Y4K7</accession>
<keyword evidence="5" id="KW-1185">Reference proteome</keyword>
<evidence type="ECO:0000313" key="5">
    <source>
        <dbReference type="Proteomes" id="UP001075354"/>
    </source>
</evidence>
<protein>
    <recommendedName>
        <fullName evidence="3">C2H2-type domain-containing protein</fullName>
    </recommendedName>
</protein>
<dbReference type="EMBL" id="JAPTSV010000001">
    <property type="protein sequence ID" value="KAJ1531421.1"/>
    <property type="molecule type" value="Genomic_DNA"/>
</dbReference>
<dbReference type="Gene3D" id="3.30.160.60">
    <property type="entry name" value="Classic Zinc Finger"/>
    <property type="match status" value="1"/>
</dbReference>
<dbReference type="AlphaFoldDB" id="A0AAV7Y4K7"/>
<dbReference type="SMART" id="SM00355">
    <property type="entry name" value="ZnF_C2H2"/>
    <property type="match status" value="2"/>
</dbReference>
<sequence>MRRFSQRIASSQAMAVEASKTAGEAAAVEAPPAPPVAPPAPDTPTAPQLGEGSGGQDGGDPGVAKVTAASYRCAECGKDCFTSNSLRSHFRRFHARPEGLPCLLCDTLVEQRGLNDHERQRHPAGDEVYWCHVCLSRYPLAADLFWHIRGKCGVN</sequence>
<dbReference type="Proteomes" id="UP001075354">
    <property type="component" value="Chromosome 1"/>
</dbReference>
<name>A0AAV7Y4K7_9NEOP</name>
<dbReference type="InterPro" id="IPR013087">
    <property type="entry name" value="Znf_C2H2_type"/>
</dbReference>
<proteinExistence type="predicted"/>